<dbReference type="Pfam" id="PF07196">
    <property type="entry name" value="Flagellin_IN"/>
    <property type="match status" value="1"/>
</dbReference>
<dbReference type="Gene3D" id="6.10.10.10">
    <property type="entry name" value="Flagellar export chaperone, C-terminal domain"/>
    <property type="match status" value="1"/>
</dbReference>
<accession>A0A4V5NMW1</accession>
<evidence type="ECO:0000256" key="3">
    <source>
        <dbReference type="ARBA" id="ARBA00023143"/>
    </source>
</evidence>
<dbReference type="EMBL" id="SWAV01000004">
    <property type="protein sequence ID" value="TKA90787.1"/>
    <property type="molecule type" value="Genomic_DNA"/>
</dbReference>
<sequence>MALTVNSNIASLNAQRNLSGSTNALSTSLERLSSGSRINSAKDDAAGLQISNRLTSQINGLNVAVKNANDGMSMAQTAEGALQESTNIMQRMRDLALQASNGSNSAEERKALNQEFTNLSGELTRIAETTTFGGKKLLDGSLTAESFQVGSNAGETLSFSIGDMSAKGLGGQSSLATATGTGVVNGVTDPDTNAVTTLGFEAGKLNDDTTVTLNGTDINFEKGDTVDRIVDKINNASTGVTASKTEAGAIDLSSLEDFTVAAGAGATALGLGSAAAGPNTNPYVAEGAEITGFPLSGTLSLTVGADTVTIDADTVTIDDIDDLVSEIATQLAAGSGDVTVAANANDGLTFSSDATFSISGTSAGALGLTGVTAEQAPAAPGGTFTATHSPHTIDKLDILSAENAQLAIQALDDAIASVDSTRADLGAVQNRFESTISNLQNISENASNARGRIMDTDYAAESANLAKNQIMQQAGTAMLAQANQLPQAVLSLLG</sequence>
<dbReference type="Pfam" id="PF00700">
    <property type="entry name" value="Flagellin_C"/>
    <property type="match status" value="1"/>
</dbReference>
<feature type="domain" description="Flagellin C-terminal" evidence="6">
    <location>
        <begin position="408"/>
        <end position="493"/>
    </location>
</feature>
<dbReference type="PRINTS" id="PR00207">
    <property type="entry name" value="FLAGELLIN"/>
</dbReference>
<dbReference type="Proteomes" id="UP000305198">
    <property type="component" value="Unassembled WGS sequence"/>
</dbReference>
<dbReference type="Gene3D" id="6.10.280.190">
    <property type="match status" value="1"/>
</dbReference>
<dbReference type="GO" id="GO:0005198">
    <property type="term" value="F:structural molecule activity"/>
    <property type="evidence" value="ECO:0007669"/>
    <property type="project" value="UniProtKB-UniRule"/>
</dbReference>
<organism evidence="7 8">
    <name type="scientific">Halopseudomonas bauzanensis</name>
    <dbReference type="NCBI Taxonomy" id="653930"/>
    <lineage>
        <taxon>Bacteria</taxon>
        <taxon>Pseudomonadati</taxon>
        <taxon>Pseudomonadota</taxon>
        <taxon>Gammaproteobacteria</taxon>
        <taxon>Pseudomonadales</taxon>
        <taxon>Pseudomonadaceae</taxon>
        <taxon>Halopseudomonas</taxon>
    </lineage>
</organism>
<evidence type="ECO:0000256" key="1">
    <source>
        <dbReference type="ARBA" id="ARBA00005709"/>
    </source>
</evidence>
<dbReference type="PANTHER" id="PTHR42792">
    <property type="entry name" value="FLAGELLIN"/>
    <property type="match status" value="1"/>
</dbReference>
<dbReference type="InterPro" id="IPR010810">
    <property type="entry name" value="Flagellin_hook_IN_motif"/>
</dbReference>
<evidence type="ECO:0000259" key="6">
    <source>
        <dbReference type="Pfam" id="PF00700"/>
    </source>
</evidence>
<dbReference type="SUPFAM" id="SSF64518">
    <property type="entry name" value="Phase 1 flagellin"/>
    <property type="match status" value="1"/>
</dbReference>
<evidence type="ECO:0000259" key="5">
    <source>
        <dbReference type="Pfam" id="PF00669"/>
    </source>
</evidence>
<comment type="subcellular location">
    <subcellularLocation>
        <location evidence="4">Secreted</location>
    </subcellularLocation>
    <subcellularLocation>
        <location evidence="4">Bacterial flagellum</location>
    </subcellularLocation>
</comment>
<dbReference type="Gene3D" id="2.30.220.10">
    <property type="entry name" value="f41 fragment of flagellin, C-terminal domain"/>
    <property type="match status" value="1"/>
</dbReference>
<dbReference type="InterPro" id="IPR001492">
    <property type="entry name" value="Flagellin"/>
</dbReference>
<proteinExistence type="inferred from homology"/>
<dbReference type="Gene3D" id="1.20.1330.10">
    <property type="entry name" value="f41 fragment of flagellin, N-terminal domain"/>
    <property type="match status" value="1"/>
</dbReference>
<dbReference type="Gene3D" id="2.170.280.10">
    <property type="entry name" value="f41 fragment of flagellin, middle domain"/>
    <property type="match status" value="1"/>
</dbReference>
<dbReference type="GO" id="GO:0009288">
    <property type="term" value="C:bacterial-type flagellum"/>
    <property type="evidence" value="ECO:0007669"/>
    <property type="project" value="UniProtKB-SubCell"/>
</dbReference>
<evidence type="ECO:0000256" key="4">
    <source>
        <dbReference type="RuleBase" id="RU362073"/>
    </source>
</evidence>
<dbReference type="AlphaFoldDB" id="A0A4V5NMW1"/>
<keyword evidence="7" id="KW-0969">Cilium</keyword>
<name>A0A4V5NMW1_9GAMM</name>
<dbReference type="GO" id="GO:0005576">
    <property type="term" value="C:extracellular region"/>
    <property type="evidence" value="ECO:0007669"/>
    <property type="project" value="UniProtKB-SubCell"/>
</dbReference>
<gene>
    <name evidence="7" type="ORF">FA869_12040</name>
</gene>
<dbReference type="RefSeq" id="WP_136869651.1">
    <property type="nucleotide sequence ID" value="NZ_SWAV01000004.1"/>
</dbReference>
<dbReference type="Pfam" id="PF00669">
    <property type="entry name" value="Flagellin_N"/>
    <property type="match status" value="1"/>
</dbReference>
<evidence type="ECO:0000313" key="8">
    <source>
        <dbReference type="Proteomes" id="UP000305198"/>
    </source>
</evidence>
<dbReference type="InterPro" id="IPR042187">
    <property type="entry name" value="Flagellin_C_sub2"/>
</dbReference>
<keyword evidence="7" id="KW-0966">Cell projection</keyword>
<comment type="function">
    <text evidence="4">Flagellin is the subunit protein which polymerizes to form the filaments of bacterial flagella.</text>
</comment>
<reference evidence="7 8" key="1">
    <citation type="submission" date="2019-04" db="EMBL/GenBank/DDBJ databases">
        <title>Crypto-aerobic microbial life in anoxic (sulfidic) marine sediments.</title>
        <authorList>
            <person name="Bhattacharya S."/>
            <person name="Roy C."/>
            <person name="Mondal N."/>
            <person name="Sarkar J."/>
            <person name="Mandal S."/>
            <person name="Rameez M.J."/>
            <person name="Ghosh W."/>
        </authorList>
    </citation>
    <scope>NUCLEOTIDE SEQUENCE [LARGE SCALE GENOMIC DNA]</scope>
    <source>
        <strain evidence="7 8">SBBB</strain>
    </source>
</reference>
<comment type="similarity">
    <text evidence="1 4">Belongs to the bacterial flagellin family.</text>
</comment>
<evidence type="ECO:0000313" key="7">
    <source>
        <dbReference type="EMBL" id="TKA90787.1"/>
    </source>
</evidence>
<protein>
    <recommendedName>
        <fullName evidence="4">Flagellin</fullName>
    </recommendedName>
</protein>
<keyword evidence="2 4" id="KW-0964">Secreted</keyword>
<keyword evidence="7" id="KW-0282">Flagellum</keyword>
<comment type="caution">
    <text evidence="7">The sequence shown here is derived from an EMBL/GenBank/DDBJ whole genome shotgun (WGS) entry which is preliminary data.</text>
</comment>
<dbReference type="InterPro" id="IPR001029">
    <property type="entry name" value="Flagellin_N"/>
</dbReference>
<keyword evidence="3 4" id="KW-0975">Bacterial flagellum</keyword>
<dbReference type="InterPro" id="IPR046358">
    <property type="entry name" value="Flagellin_C"/>
</dbReference>
<feature type="domain" description="Flagellin N-terminal" evidence="5">
    <location>
        <begin position="5"/>
        <end position="142"/>
    </location>
</feature>
<dbReference type="PANTHER" id="PTHR42792:SF2">
    <property type="entry name" value="FLAGELLIN"/>
    <property type="match status" value="1"/>
</dbReference>
<evidence type="ECO:0000256" key="2">
    <source>
        <dbReference type="ARBA" id="ARBA00022525"/>
    </source>
</evidence>